<dbReference type="PANTHER" id="PTHR30469:SF20">
    <property type="entry name" value="EFFLUX RND TRANSPORTER PERIPLASMIC ADAPTOR SUBUNIT"/>
    <property type="match status" value="1"/>
</dbReference>
<dbReference type="SUPFAM" id="SSF111369">
    <property type="entry name" value="HlyD-like secretion proteins"/>
    <property type="match status" value="1"/>
</dbReference>
<dbReference type="Proteomes" id="UP000571701">
    <property type="component" value="Unassembled WGS sequence"/>
</dbReference>
<sequence length="358" mass="39601">MNYRKWVETNIARVVVISGIALFIAGCNQANSEETEFVVKPVKLFEVPDSAAQQYDSFIAEIDATERATLSFQVSGEIELIKVKMGQQVEKGELLSQLDPLDYQLAVNAKNAEYELALTAYERAQALFAKKLISADVFDQRETQYKASKAALAQAKTDLAYTQIKAPFDGVISFSHVQEHQVVTTNQPVLNLINNSVMDVVFNIPVSYIDQYGLDRIANASPSVTMDTHKQAQIPARFKEISTTADRDINSYRASVTIARPLDQNLFSGMTGQVHLVKPESKEGVDIVESAWVSKSNEHGALYRFSSETHTLSTIHVDLNSQGKVIRGLKAGDLIVETGVDQLTEGQQVKAWVKEEGI</sequence>
<dbReference type="NCBIfam" id="TIGR01730">
    <property type="entry name" value="RND_mfp"/>
    <property type="match status" value="1"/>
</dbReference>
<feature type="domain" description="Multidrug resistance protein MdtA-like barrel-sandwich hybrid" evidence="2">
    <location>
        <begin position="67"/>
        <end position="192"/>
    </location>
</feature>
<dbReference type="GO" id="GO:0015562">
    <property type="term" value="F:efflux transmembrane transporter activity"/>
    <property type="evidence" value="ECO:0007669"/>
    <property type="project" value="TreeGrafter"/>
</dbReference>
<dbReference type="AlphaFoldDB" id="A0A7W2FUD2"/>
<comment type="caution">
    <text evidence="3">The sequence shown here is derived from an EMBL/GenBank/DDBJ whole genome shotgun (WGS) entry which is preliminary data.</text>
</comment>
<dbReference type="PROSITE" id="PS51257">
    <property type="entry name" value="PROKAR_LIPOPROTEIN"/>
    <property type="match status" value="1"/>
</dbReference>
<dbReference type="GO" id="GO:1990281">
    <property type="term" value="C:efflux pump complex"/>
    <property type="evidence" value="ECO:0007669"/>
    <property type="project" value="TreeGrafter"/>
</dbReference>
<evidence type="ECO:0000313" key="3">
    <source>
        <dbReference type="EMBL" id="MBA5764402.1"/>
    </source>
</evidence>
<evidence type="ECO:0000259" key="2">
    <source>
        <dbReference type="Pfam" id="PF25917"/>
    </source>
</evidence>
<reference evidence="3 4" key="1">
    <citation type="submission" date="2020-07" db="EMBL/GenBank/DDBJ databases">
        <title>Vibrio marinisediminis sp. nov., isolated from marine sediment.</title>
        <authorList>
            <person name="Ji X."/>
        </authorList>
    </citation>
    <scope>NUCLEOTIDE SEQUENCE [LARGE SCALE GENOMIC DNA]</scope>
    <source>
        <strain evidence="3 4">404</strain>
    </source>
</reference>
<dbReference type="PANTHER" id="PTHR30469">
    <property type="entry name" value="MULTIDRUG RESISTANCE PROTEIN MDTA"/>
    <property type="match status" value="1"/>
</dbReference>
<gene>
    <name evidence="3" type="ORF">H2O73_18765</name>
</gene>
<dbReference type="Gene3D" id="2.40.50.100">
    <property type="match status" value="1"/>
</dbReference>
<proteinExistence type="inferred from homology"/>
<keyword evidence="4" id="KW-1185">Reference proteome</keyword>
<name>A0A7W2FUD2_9VIBR</name>
<dbReference type="InterPro" id="IPR058625">
    <property type="entry name" value="MdtA-like_BSH"/>
</dbReference>
<dbReference type="Gene3D" id="1.10.287.470">
    <property type="entry name" value="Helix hairpin bin"/>
    <property type="match status" value="1"/>
</dbReference>
<accession>A0A7W2FUD2</accession>
<dbReference type="InterPro" id="IPR006143">
    <property type="entry name" value="RND_pump_MFP"/>
</dbReference>
<dbReference type="EMBL" id="JACFYF010000020">
    <property type="protein sequence ID" value="MBA5764402.1"/>
    <property type="molecule type" value="Genomic_DNA"/>
</dbReference>
<dbReference type="Gene3D" id="2.40.30.170">
    <property type="match status" value="1"/>
</dbReference>
<dbReference type="Gene3D" id="2.40.420.20">
    <property type="match status" value="1"/>
</dbReference>
<evidence type="ECO:0000256" key="1">
    <source>
        <dbReference type="ARBA" id="ARBA00009477"/>
    </source>
</evidence>
<evidence type="ECO:0000313" key="4">
    <source>
        <dbReference type="Proteomes" id="UP000571701"/>
    </source>
</evidence>
<organism evidence="3 4">
    <name type="scientific">Vibrio marinisediminis</name>
    <dbReference type="NCBI Taxonomy" id="2758441"/>
    <lineage>
        <taxon>Bacteria</taxon>
        <taxon>Pseudomonadati</taxon>
        <taxon>Pseudomonadota</taxon>
        <taxon>Gammaproteobacteria</taxon>
        <taxon>Vibrionales</taxon>
        <taxon>Vibrionaceae</taxon>
        <taxon>Vibrio</taxon>
    </lineage>
</organism>
<comment type="similarity">
    <text evidence="1">Belongs to the membrane fusion protein (MFP) (TC 8.A.1) family.</text>
</comment>
<dbReference type="Pfam" id="PF25917">
    <property type="entry name" value="BSH_RND"/>
    <property type="match status" value="1"/>
</dbReference>
<protein>
    <submittedName>
        <fullName evidence="3">Efflux RND transporter periplasmic adaptor subunit</fullName>
    </submittedName>
</protein>